<proteinExistence type="inferred from homology"/>
<accession>A0ABQ5Z240</accession>
<sequence length="259" mass="27347">MKNLALAAALLAIPAAAFAEDTAKPDLRVRVGLGAQIKPKFLGSDEIKIAPLPSIDVAKGDNEFGYGAPDDGISIPVVKSGGFSFGPSANIASGRKNKDLDRPIGRVKTTIELGGFAQYDMGSVRLRGELRKGVNGHDGLVGSVGADKVWRDGDRWLVSLGPRVLWSDSNYQRAYFGISPAAALASGLPEYRPGSGIHAVALQGGGLTQFGKGPFGLFGIARYERLVGDAAKPPVVRELGSRNQWTAGLGLSYTFRVKR</sequence>
<evidence type="ECO:0000256" key="5">
    <source>
        <dbReference type="ARBA" id="ARBA00023237"/>
    </source>
</evidence>
<evidence type="ECO:0000313" key="7">
    <source>
        <dbReference type="EMBL" id="GLR46840.1"/>
    </source>
</evidence>
<keyword evidence="5" id="KW-0998">Cell outer membrane</keyword>
<dbReference type="EMBL" id="BSOO01000003">
    <property type="protein sequence ID" value="GLR46840.1"/>
    <property type="molecule type" value="Genomic_DNA"/>
</dbReference>
<evidence type="ECO:0000313" key="8">
    <source>
        <dbReference type="Proteomes" id="UP001156703"/>
    </source>
</evidence>
<evidence type="ECO:0000256" key="3">
    <source>
        <dbReference type="ARBA" id="ARBA00022729"/>
    </source>
</evidence>
<evidence type="ECO:0000256" key="4">
    <source>
        <dbReference type="ARBA" id="ARBA00023136"/>
    </source>
</evidence>
<keyword evidence="4" id="KW-0472">Membrane</keyword>
<comment type="subcellular location">
    <subcellularLocation>
        <location evidence="1">Cell outer membrane</location>
    </subcellularLocation>
</comment>
<evidence type="ECO:0000256" key="2">
    <source>
        <dbReference type="ARBA" id="ARBA00005722"/>
    </source>
</evidence>
<keyword evidence="8" id="KW-1185">Reference proteome</keyword>
<dbReference type="RefSeq" id="WP_029941615.1">
    <property type="nucleotide sequence ID" value="NZ_BSOO01000003.1"/>
</dbReference>
<protein>
    <recommendedName>
        <fullName evidence="9">Outer membrane protein</fullName>
    </recommendedName>
</protein>
<comment type="caution">
    <text evidence="7">The sequence shown here is derived from an EMBL/GenBank/DDBJ whole genome shotgun (WGS) entry which is preliminary data.</text>
</comment>
<evidence type="ECO:0008006" key="9">
    <source>
        <dbReference type="Google" id="ProtNLM"/>
    </source>
</evidence>
<evidence type="ECO:0000256" key="1">
    <source>
        <dbReference type="ARBA" id="ARBA00004442"/>
    </source>
</evidence>
<dbReference type="PANTHER" id="PTHR38776">
    <property type="entry name" value="MLTA-INTERACTING PROTEIN-RELATED"/>
    <property type="match status" value="1"/>
</dbReference>
<dbReference type="Proteomes" id="UP001156703">
    <property type="component" value="Unassembled WGS sequence"/>
</dbReference>
<feature type="signal peptide" evidence="6">
    <location>
        <begin position="1"/>
        <end position="19"/>
    </location>
</feature>
<dbReference type="Pfam" id="PF06629">
    <property type="entry name" value="MipA"/>
    <property type="match status" value="1"/>
</dbReference>
<evidence type="ECO:0000256" key="6">
    <source>
        <dbReference type="SAM" id="SignalP"/>
    </source>
</evidence>
<comment type="similarity">
    <text evidence="2">Belongs to the MipA/OmpV family.</text>
</comment>
<name>A0ABQ5Z240_9SPHN</name>
<dbReference type="PANTHER" id="PTHR38776:SF1">
    <property type="entry name" value="MLTA-INTERACTING PROTEIN-RELATED"/>
    <property type="match status" value="1"/>
</dbReference>
<feature type="chain" id="PRO_5046299504" description="Outer membrane protein" evidence="6">
    <location>
        <begin position="20"/>
        <end position="259"/>
    </location>
</feature>
<keyword evidence="3 6" id="KW-0732">Signal</keyword>
<organism evidence="7 8">
    <name type="scientific">Sphingomonas astaxanthinifaciens DSM 22298</name>
    <dbReference type="NCBI Taxonomy" id="1123267"/>
    <lineage>
        <taxon>Bacteria</taxon>
        <taxon>Pseudomonadati</taxon>
        <taxon>Pseudomonadota</taxon>
        <taxon>Alphaproteobacteria</taxon>
        <taxon>Sphingomonadales</taxon>
        <taxon>Sphingomonadaceae</taxon>
        <taxon>Sphingomonas</taxon>
    </lineage>
</organism>
<dbReference type="InterPro" id="IPR010583">
    <property type="entry name" value="MipA"/>
</dbReference>
<gene>
    <name evidence="7" type="ORF">GCM10007925_05510</name>
</gene>
<reference evidence="8" key="1">
    <citation type="journal article" date="2019" name="Int. J. Syst. Evol. Microbiol.">
        <title>The Global Catalogue of Microorganisms (GCM) 10K type strain sequencing project: providing services to taxonomists for standard genome sequencing and annotation.</title>
        <authorList>
            <consortium name="The Broad Institute Genomics Platform"/>
            <consortium name="The Broad Institute Genome Sequencing Center for Infectious Disease"/>
            <person name="Wu L."/>
            <person name="Ma J."/>
        </authorList>
    </citation>
    <scope>NUCLEOTIDE SEQUENCE [LARGE SCALE GENOMIC DNA]</scope>
    <source>
        <strain evidence="8">NBRC 102146</strain>
    </source>
</reference>